<proteinExistence type="predicted"/>
<organism evidence="1">
    <name type="scientific">blood disease bacterium A2-HR MARDI</name>
    <dbReference type="NCBI Taxonomy" id="1944648"/>
    <lineage>
        <taxon>Bacteria</taxon>
        <taxon>Pseudomonadati</taxon>
        <taxon>Pseudomonadota</taxon>
        <taxon>Betaproteobacteria</taxon>
        <taxon>Burkholderiales</taxon>
        <taxon>Burkholderiaceae</taxon>
        <taxon>Ralstonia</taxon>
        <taxon>Ralstonia solanacearum species complex</taxon>
    </lineage>
</organism>
<gene>
    <name evidence="1" type="ORF">B0B51_00645</name>
</gene>
<dbReference type="InterPro" id="IPR025518">
    <property type="entry name" value="DUF4406"/>
</dbReference>
<name>A0A1U9VDK8_9RALS</name>
<dbReference type="Gene3D" id="3.40.50.10400">
    <property type="entry name" value="Hypothetical protein PA1492"/>
    <property type="match status" value="1"/>
</dbReference>
<dbReference type="Pfam" id="PF14359">
    <property type="entry name" value="DUF4406"/>
    <property type="match status" value="1"/>
</dbReference>
<accession>A0A1U9VDK8</accession>
<protein>
    <recommendedName>
        <fullName evidence="2">Nucleoside 2-deoxyribosyltransferase</fullName>
    </recommendedName>
</protein>
<dbReference type="RefSeq" id="WP_078221583.1">
    <property type="nucleotide sequence ID" value="NZ_CP019911.1"/>
</dbReference>
<dbReference type="SUPFAM" id="SSF52309">
    <property type="entry name" value="N-(deoxy)ribosyltransferase-like"/>
    <property type="match status" value="1"/>
</dbReference>
<dbReference type="AlphaFoldDB" id="A0A1U9VDK8"/>
<reference evidence="1" key="1">
    <citation type="submission" date="2017-02" db="EMBL/GenBank/DDBJ databases">
        <title>Blood Disease Bacterium A2-HR MARDI.</title>
        <authorList>
            <person name="Badrun R."/>
            <person name="Abu Bakar N."/>
            <person name="Laboh R."/>
        </authorList>
    </citation>
    <scope>NUCLEOTIDE SEQUENCE [LARGE SCALE GENOMIC DNA]</scope>
    <source>
        <strain evidence="1">A2-HR MARDI</strain>
    </source>
</reference>
<sequence length="100" mass="11034">MKRIYLSGPMTGLPELNFPAFHAEAARLRALGFEVVNPADLNPEPNTGWHECMRNDLKALLDCDALALLDGWQQSAGAHLEMHVAHRVGMEIVIAKEVMA</sequence>
<evidence type="ECO:0008006" key="2">
    <source>
        <dbReference type="Google" id="ProtNLM"/>
    </source>
</evidence>
<dbReference type="EMBL" id="CP019911">
    <property type="protein sequence ID" value="AQW28676.1"/>
    <property type="molecule type" value="Genomic_DNA"/>
</dbReference>
<dbReference type="Proteomes" id="UP000189628">
    <property type="component" value="Chromosome"/>
</dbReference>
<evidence type="ECO:0000313" key="1">
    <source>
        <dbReference type="EMBL" id="AQW28676.1"/>
    </source>
</evidence>